<dbReference type="HOGENOM" id="CLU_1603898_0_0_1"/>
<dbReference type="OrthoDB" id="4048474at2759"/>
<gene>
    <name evidence="2" type="primary">TDEL0F00580</name>
    <name evidence="2" type="ORF">TDEL_0F00580</name>
</gene>
<evidence type="ECO:0000313" key="2">
    <source>
        <dbReference type="EMBL" id="CCE92869.1"/>
    </source>
</evidence>
<proteinExistence type="predicted"/>
<organism evidence="2 3">
    <name type="scientific">Torulaspora delbrueckii</name>
    <name type="common">Yeast</name>
    <name type="synonym">Candida colliculosa</name>
    <dbReference type="NCBI Taxonomy" id="4950"/>
    <lineage>
        <taxon>Eukaryota</taxon>
        <taxon>Fungi</taxon>
        <taxon>Dikarya</taxon>
        <taxon>Ascomycota</taxon>
        <taxon>Saccharomycotina</taxon>
        <taxon>Saccharomycetes</taxon>
        <taxon>Saccharomycetales</taxon>
        <taxon>Saccharomycetaceae</taxon>
        <taxon>Torulaspora</taxon>
    </lineage>
</organism>
<dbReference type="RefSeq" id="XP_003682080.1">
    <property type="nucleotide sequence ID" value="XM_003682032.1"/>
</dbReference>
<dbReference type="AlphaFoldDB" id="G8ZW75"/>
<dbReference type="GeneID" id="11504343"/>
<reference evidence="2 3" key="1">
    <citation type="journal article" date="2011" name="Proc. Natl. Acad. Sci. U.S.A.">
        <title>Evolutionary erosion of yeast sex chromosomes by mating-type switching accidents.</title>
        <authorList>
            <person name="Gordon J.L."/>
            <person name="Armisen D."/>
            <person name="Proux-Wera E."/>
            <person name="Oheigeartaigh S.S."/>
            <person name="Byrne K.P."/>
            <person name="Wolfe K.H."/>
        </authorList>
    </citation>
    <scope>NUCLEOTIDE SEQUENCE [LARGE SCALE GENOMIC DNA]</scope>
    <source>
        <strain evidence="3">ATCC 10662 / CBS 1146 / NBRC 0425 / NCYC 2629 / NRRL Y-866</strain>
    </source>
</reference>
<feature type="region of interest" description="Disordered" evidence="1">
    <location>
        <begin position="1"/>
        <end position="38"/>
    </location>
</feature>
<accession>G8ZW75</accession>
<dbReference type="KEGG" id="tdl:TDEL_0F00580"/>
<dbReference type="EMBL" id="HE616747">
    <property type="protein sequence ID" value="CCE92869.1"/>
    <property type="molecule type" value="Genomic_DNA"/>
</dbReference>
<sequence>MLLDYGEFAGLSARNQPVKRNYDQREQDPLPQPCPKRLKGELTNDWWQLKEDAVPKERTEDLGFLTPAATPAEGGFTATQQKASSPYSEAEDYMVQGYYQDNLLAYERRPCVESLQYNLYDTTPEEFELIDDEDEHENETRMDNAYISWQPATNDTVNDESYDIDM</sequence>
<dbReference type="InParanoid" id="G8ZW75"/>
<dbReference type="Proteomes" id="UP000005627">
    <property type="component" value="Chromosome 6"/>
</dbReference>
<evidence type="ECO:0000256" key="1">
    <source>
        <dbReference type="SAM" id="MobiDB-lite"/>
    </source>
</evidence>
<feature type="compositionally biased region" description="Polar residues" evidence="1">
    <location>
        <begin position="77"/>
        <end position="87"/>
    </location>
</feature>
<protein>
    <submittedName>
        <fullName evidence="2">Uncharacterized protein</fullName>
    </submittedName>
</protein>
<evidence type="ECO:0000313" key="3">
    <source>
        <dbReference type="Proteomes" id="UP000005627"/>
    </source>
</evidence>
<name>G8ZW75_TORDE</name>
<feature type="region of interest" description="Disordered" evidence="1">
    <location>
        <begin position="66"/>
        <end position="87"/>
    </location>
</feature>
<keyword evidence="3" id="KW-1185">Reference proteome</keyword>